<dbReference type="PROSITE" id="PS50197">
    <property type="entry name" value="BEACH"/>
    <property type="match status" value="1"/>
</dbReference>
<dbReference type="PANTHER" id="PTHR13743">
    <property type="entry name" value="BEIGE/BEACH-RELATED"/>
    <property type="match status" value="1"/>
</dbReference>
<dbReference type="Gene3D" id="1.10.1540.10">
    <property type="entry name" value="BEACH domain"/>
    <property type="match status" value="1"/>
</dbReference>
<dbReference type="PANTHER" id="PTHR13743:SF123">
    <property type="entry name" value="PROTEIN FAN"/>
    <property type="match status" value="1"/>
</dbReference>
<comment type="caution">
    <text evidence="4">The sequence shown here is derived from an EMBL/GenBank/DDBJ whole genome shotgun (WGS) entry which is preliminary data.</text>
</comment>
<dbReference type="InterPro" id="IPR050865">
    <property type="entry name" value="BEACH_Domain"/>
</dbReference>
<evidence type="ECO:0000259" key="2">
    <source>
        <dbReference type="PROSITE" id="PS50197"/>
    </source>
</evidence>
<dbReference type="InterPro" id="IPR000409">
    <property type="entry name" value="BEACH_dom"/>
</dbReference>
<dbReference type="InterPro" id="IPR023362">
    <property type="entry name" value="PH-BEACH_dom"/>
</dbReference>
<name>A0A5J4Z3Y6_PORPP</name>
<dbReference type="EMBL" id="VRMN01000002">
    <property type="protein sequence ID" value="KAA8497357.1"/>
    <property type="molecule type" value="Genomic_DNA"/>
</dbReference>
<dbReference type="PROSITE" id="PS51783">
    <property type="entry name" value="PH_BEACH"/>
    <property type="match status" value="1"/>
</dbReference>
<gene>
    <name evidence="4" type="ORF">FVE85_1086</name>
</gene>
<reference evidence="5" key="1">
    <citation type="journal article" date="2019" name="Nat. Commun.">
        <title>Expansion of phycobilisome linker gene families in mesophilic red algae.</title>
        <authorList>
            <person name="Lee J."/>
            <person name="Kim D."/>
            <person name="Bhattacharya D."/>
            <person name="Yoon H.S."/>
        </authorList>
    </citation>
    <scope>NUCLEOTIDE SEQUENCE [LARGE SCALE GENOMIC DNA]</scope>
    <source>
        <strain evidence="5">CCMP 1328</strain>
    </source>
</reference>
<protein>
    <submittedName>
        <fullName evidence="4">BEACH domain-containing protein lvsF</fullName>
    </submittedName>
</protein>
<dbReference type="SUPFAM" id="SSF81837">
    <property type="entry name" value="BEACH domain"/>
    <property type="match status" value="1"/>
</dbReference>
<proteinExistence type="predicted"/>
<keyword evidence="5" id="KW-1185">Reference proteome</keyword>
<dbReference type="SUPFAM" id="SSF50978">
    <property type="entry name" value="WD40 repeat-like"/>
    <property type="match status" value="1"/>
</dbReference>
<accession>A0A5J4Z3Y6</accession>
<feature type="domain" description="BEACH" evidence="2">
    <location>
        <begin position="384"/>
        <end position="715"/>
    </location>
</feature>
<evidence type="ECO:0000259" key="3">
    <source>
        <dbReference type="PROSITE" id="PS51783"/>
    </source>
</evidence>
<sequence length="1166" mass="128360">MRWSRDMRPARRTLGATTRRFSQLLLEDAEQLLYDARAWCTVHSAEHGGGAPKAEAGQPSITPLRGRVRMGSKNLFFEPDDWAEPIVRVAYADMQHFAASACAHCAALYSARAAQLSSPHSGTNGRRQSGSERESTKSAGPAAFSVTSVQAWSVTFVASRTLKMKEGGYDHPYRRSNVSIRVCLHFAGEQGRNTDTGVSFHLFAKLHACWAANDASKVARLVNEHRQRIRFDLTLLQNPALEFTRFEEAVDAEFTLSRIPGLLRITNMFIYFVPIQGSKELDPLGTCVPVDSLVQVRGMQYGIFDIALEIRFQSKLARLATNSASASAMAFADASEVGGVMLQLGGTMSLMLLFDDALLRNTAALALSLSGGSPDQRDTPQQTPNLLHISDAATLQHIWLEGRLSNYDYLLSLNLLADRSFANLAQYPVFPWVLSDYESEELNLDDPKVYRDLSLSTPALDAARLAQFRARFEAMRDMSEDGNELLFLCGTHFSSAAYVLYFFVRAVPDAMLRLQSGNFDDADRLFHSIAASWRSVCSSQTDLKELTPEFFALHERELPLDACALARSSAVDSDTFSTHSPHGEPGDFLRNVDSLDLGCRQDGRRLDNVTLPPWARGSPSRFVKVNRAALESDFVTQHLHAWIDLVFGIHSRSLEKGTLYFTDALEALVTSSAAQDNGSPTRLERAGFSELLVQKALLEFGKTPKQLFERPHARRFVVLKLEQQRLWRDNTLLAENGLTSGMGSGSIHSESRDRSVDLSSDQRGGIWECKQDDLLLAPHGSAWACAALDAASGLLCTGWDDGRLCVQQVQCSIRAGSASGLAHTDPLQLARTRQLCSHTIVAMCFGGFQDVSGLPIMYAMCSVGEIFAFSIPNATVRVLCTTTSSDWGSSVRPCIAVCMVFEKMELLVTGGSDALRCWVFARDTLVGLDSGVGLAHHEDQPGRAGLPWSLAAAYCELDLGEGIPLALHCARRLNELLVVAVTSDHKLFLWVIADDVHHTVSISLVPRLTCELTLASMRTRCTSDEVKVIFDASGDFVLCWNGGEEIVWVESRTGSVCARLQHEAVIKGVCCGNDGARVLFVDQHKFVHEWIWQLDGEDPNGARTETVSPIQRRDRDGQSICLGRLAGDFSDEQQDGDMNHFLGQLPPGALVSLTKDGQVRQYTLGY</sequence>
<dbReference type="Pfam" id="PF25400">
    <property type="entry name" value="PH_FAN"/>
    <property type="match status" value="1"/>
</dbReference>
<evidence type="ECO:0000313" key="5">
    <source>
        <dbReference type="Proteomes" id="UP000324585"/>
    </source>
</evidence>
<evidence type="ECO:0000256" key="1">
    <source>
        <dbReference type="SAM" id="MobiDB-lite"/>
    </source>
</evidence>
<feature type="compositionally biased region" description="Polar residues" evidence="1">
    <location>
        <begin position="117"/>
        <end position="128"/>
    </location>
</feature>
<dbReference type="SMART" id="SM01026">
    <property type="entry name" value="Beach"/>
    <property type="match status" value="1"/>
</dbReference>
<feature type="domain" description="BEACH-type PH" evidence="3">
    <location>
        <begin position="239"/>
        <end position="345"/>
    </location>
</feature>
<dbReference type="Proteomes" id="UP000324585">
    <property type="component" value="Unassembled WGS sequence"/>
</dbReference>
<organism evidence="4 5">
    <name type="scientific">Porphyridium purpureum</name>
    <name type="common">Red alga</name>
    <name type="synonym">Porphyridium cruentum</name>
    <dbReference type="NCBI Taxonomy" id="35688"/>
    <lineage>
        <taxon>Eukaryota</taxon>
        <taxon>Rhodophyta</taxon>
        <taxon>Bangiophyceae</taxon>
        <taxon>Porphyridiales</taxon>
        <taxon>Porphyridiaceae</taxon>
        <taxon>Porphyridium</taxon>
    </lineage>
</organism>
<dbReference type="AlphaFoldDB" id="A0A5J4Z3Y6"/>
<dbReference type="InterPro" id="IPR036372">
    <property type="entry name" value="BEACH_dom_sf"/>
</dbReference>
<evidence type="ECO:0000313" key="4">
    <source>
        <dbReference type="EMBL" id="KAA8497357.1"/>
    </source>
</evidence>
<dbReference type="InterPro" id="IPR057496">
    <property type="entry name" value="FAN-like_PH"/>
</dbReference>
<dbReference type="Pfam" id="PF02138">
    <property type="entry name" value="Beach"/>
    <property type="match status" value="2"/>
</dbReference>
<dbReference type="CDD" id="cd06071">
    <property type="entry name" value="Beach"/>
    <property type="match status" value="1"/>
</dbReference>
<dbReference type="OrthoDB" id="4134at2759"/>
<dbReference type="InterPro" id="IPR036322">
    <property type="entry name" value="WD40_repeat_dom_sf"/>
</dbReference>
<feature type="region of interest" description="Disordered" evidence="1">
    <location>
        <begin position="117"/>
        <end position="142"/>
    </location>
</feature>